<keyword evidence="3" id="KW-1185">Reference proteome</keyword>
<dbReference type="CDD" id="cd17039">
    <property type="entry name" value="Ubl_ubiquitin_like"/>
    <property type="match status" value="1"/>
</dbReference>
<dbReference type="SUPFAM" id="SSF54236">
    <property type="entry name" value="Ubiquitin-like"/>
    <property type="match status" value="1"/>
</dbReference>
<dbReference type="Gene3D" id="3.10.20.90">
    <property type="entry name" value="Phosphatidylinositol 3-kinase Catalytic Subunit, Chain A, domain 1"/>
    <property type="match status" value="1"/>
</dbReference>
<dbReference type="AlphaFoldDB" id="A0A0E0P2V7"/>
<evidence type="ECO:0000313" key="3">
    <source>
        <dbReference type="Proteomes" id="UP000008022"/>
    </source>
</evidence>
<dbReference type="PANTHER" id="PTHR47584:SF14">
    <property type="entry name" value="L10-INTERACTING MYB DOMAIN-CONTAINING PROTEIN-LIKE"/>
    <property type="match status" value="1"/>
</dbReference>
<dbReference type="eggNOG" id="KOG0001">
    <property type="taxonomic scope" value="Eukaryota"/>
</dbReference>
<evidence type="ECO:0000313" key="2">
    <source>
        <dbReference type="EnsemblPlants" id="ORUFI03G39870.1"/>
    </source>
</evidence>
<dbReference type="EnsemblPlants" id="ORUFI03G39870.1">
    <property type="protein sequence ID" value="ORUFI03G39870.1"/>
    <property type="gene ID" value="ORUFI03G39870"/>
</dbReference>
<dbReference type="OMA" id="EAEWKRY"/>
<dbReference type="Pfam" id="PF12776">
    <property type="entry name" value="Myb_DNA-bind_3"/>
    <property type="match status" value="1"/>
</dbReference>
<dbReference type="InterPro" id="IPR029071">
    <property type="entry name" value="Ubiquitin-like_domsf"/>
</dbReference>
<evidence type="ECO:0000259" key="1">
    <source>
        <dbReference type="PROSITE" id="PS50053"/>
    </source>
</evidence>
<dbReference type="SMART" id="SM00213">
    <property type="entry name" value="UBQ"/>
    <property type="match status" value="1"/>
</dbReference>
<dbReference type="InterPro" id="IPR000626">
    <property type="entry name" value="Ubiquitin-like_dom"/>
</dbReference>
<name>A0A0E0P2V7_ORYRU</name>
<accession>A0A0E0P2V7</accession>
<dbReference type="HOGENOM" id="CLU_938039_0_0_1"/>
<dbReference type="PANTHER" id="PTHR47584">
    <property type="match status" value="1"/>
</dbReference>
<dbReference type="Pfam" id="PF00240">
    <property type="entry name" value="ubiquitin"/>
    <property type="match status" value="1"/>
</dbReference>
<proteinExistence type="predicted"/>
<feature type="domain" description="Ubiquitin-like" evidence="1">
    <location>
        <begin position="1"/>
        <end position="78"/>
    </location>
</feature>
<dbReference type="Proteomes" id="UP000008022">
    <property type="component" value="Unassembled WGS sequence"/>
</dbReference>
<dbReference type="InterPro" id="IPR024752">
    <property type="entry name" value="Myb/SANT-like_dom"/>
</dbReference>
<protein>
    <recommendedName>
        <fullName evidence="1">Ubiquitin-like domain-containing protein</fullName>
    </recommendedName>
</protein>
<reference evidence="2" key="2">
    <citation type="submission" date="2015-06" db="UniProtKB">
        <authorList>
            <consortium name="EnsemblPlants"/>
        </authorList>
    </citation>
    <scope>IDENTIFICATION</scope>
</reference>
<dbReference type="PROSITE" id="PS50053">
    <property type="entry name" value="UBIQUITIN_2"/>
    <property type="match status" value="1"/>
</dbReference>
<reference evidence="3" key="1">
    <citation type="submission" date="2013-06" db="EMBL/GenBank/DDBJ databases">
        <authorList>
            <person name="Zhao Q."/>
        </authorList>
    </citation>
    <scope>NUCLEOTIDE SEQUENCE</scope>
    <source>
        <strain evidence="3">cv. W1943</strain>
    </source>
</reference>
<dbReference type="FunFam" id="3.10.20.90:FF:000575">
    <property type="entry name" value="Ubiquitin-60S ribosomal protein L40"/>
    <property type="match status" value="1"/>
</dbReference>
<dbReference type="InterPro" id="IPR045026">
    <property type="entry name" value="LIMYB"/>
</dbReference>
<dbReference type="Gramene" id="ORUFI03G39870.1">
    <property type="protein sequence ID" value="ORUFI03G39870.1"/>
    <property type="gene ID" value="ORUFI03G39870"/>
</dbReference>
<organism evidence="2 3">
    <name type="scientific">Oryza rufipogon</name>
    <name type="common">Brownbeard rice</name>
    <name type="synonym">Asian wild rice</name>
    <dbReference type="NCBI Taxonomy" id="4529"/>
    <lineage>
        <taxon>Eukaryota</taxon>
        <taxon>Viridiplantae</taxon>
        <taxon>Streptophyta</taxon>
        <taxon>Embryophyta</taxon>
        <taxon>Tracheophyta</taxon>
        <taxon>Spermatophyta</taxon>
        <taxon>Magnoliopsida</taxon>
        <taxon>Liliopsida</taxon>
        <taxon>Poales</taxon>
        <taxon>Poaceae</taxon>
        <taxon>BOP clade</taxon>
        <taxon>Oryzoideae</taxon>
        <taxon>Oryzeae</taxon>
        <taxon>Oryzinae</taxon>
        <taxon>Oryza</taxon>
    </lineage>
</organism>
<dbReference type="STRING" id="4529.A0A0E0P2V7"/>
<sequence>MRIMVRTLRGDRVALDVDGATTTVAQVKGMVMARERIAVAMQRLFFAGRCLDDDHRTLADYGVRHDSVVFLSLRLATDAYQYVQISQRRRRAFLRFCFDEPIDRSIYGRTEMHNVRLMQPETATAKQEMHQQQQQQLHVHVAADDEEKAIKRKPVSRRALRKILSRLQVDAWTSQHDAKFLDLLLRHTGGGGGARNVGELTGEDWSSIRAELNAATGSGFPVEELQRRLGEFRREFEAASRIKNHPRFSYDPRRRVVVAKQADWKNYILENPEAAAYEGRSPRHLGRLRAIFSGDGGGGGGGGGAKCRETKARSCLRKLLRNFRLRFKL</sequence>